<feature type="region of interest" description="Disordered" evidence="7">
    <location>
        <begin position="31"/>
        <end position="109"/>
    </location>
</feature>
<proteinExistence type="predicted"/>
<keyword evidence="2 6" id="KW-0349">Heme</keyword>
<dbReference type="InterPro" id="IPR036909">
    <property type="entry name" value="Cyt_c-like_dom_sf"/>
</dbReference>
<keyword evidence="5 6" id="KW-0408">Iron</keyword>
<evidence type="ECO:0000256" key="7">
    <source>
        <dbReference type="SAM" id="MobiDB-lite"/>
    </source>
</evidence>
<evidence type="ECO:0000256" key="3">
    <source>
        <dbReference type="ARBA" id="ARBA00022723"/>
    </source>
</evidence>
<gene>
    <name evidence="9" type="ORF">HT578_11185</name>
</gene>
<dbReference type="InterPro" id="IPR002327">
    <property type="entry name" value="Cyt_c_1A/1B"/>
</dbReference>
<dbReference type="PANTHER" id="PTHR11961">
    <property type="entry name" value="CYTOCHROME C"/>
    <property type="match status" value="1"/>
</dbReference>
<dbReference type="Gene3D" id="1.10.760.10">
    <property type="entry name" value="Cytochrome c-like domain"/>
    <property type="match status" value="1"/>
</dbReference>
<dbReference type="SUPFAM" id="SSF46626">
    <property type="entry name" value="Cytochrome c"/>
    <property type="match status" value="1"/>
</dbReference>
<dbReference type="PROSITE" id="PS51257">
    <property type="entry name" value="PROKAR_LIPOPROTEIN"/>
    <property type="match status" value="1"/>
</dbReference>
<keyword evidence="1" id="KW-0813">Transport</keyword>
<reference evidence="9 10" key="1">
    <citation type="journal article" date="2021" name="Int. J. Syst. Evol. Microbiol.">
        <title>Novosphingobium decolorationis sp. nov., an aniline blue-decolourizing bacterium isolated from East Pacific sediment.</title>
        <authorList>
            <person name="Chen X."/>
            <person name="Dong B."/>
            <person name="Chen T."/>
            <person name="Ren N."/>
            <person name="Wang J."/>
            <person name="Xu Y."/>
            <person name="Yang J."/>
            <person name="Zhu S."/>
            <person name="Chen J."/>
        </authorList>
    </citation>
    <scope>NUCLEOTIDE SEQUENCE [LARGE SCALE GENOMIC DNA]</scope>
    <source>
        <strain evidence="9 10">502str22</strain>
    </source>
</reference>
<feature type="domain" description="Cytochrome c" evidence="8">
    <location>
        <begin position="105"/>
        <end position="205"/>
    </location>
</feature>
<organism evidence="9 10">
    <name type="scientific">Novosphingobium decolorationis</name>
    <dbReference type="NCBI Taxonomy" id="2698673"/>
    <lineage>
        <taxon>Bacteria</taxon>
        <taxon>Pseudomonadati</taxon>
        <taxon>Pseudomonadota</taxon>
        <taxon>Alphaproteobacteria</taxon>
        <taxon>Sphingomonadales</taxon>
        <taxon>Sphingomonadaceae</taxon>
        <taxon>Novosphingobium</taxon>
    </lineage>
</organism>
<evidence type="ECO:0000256" key="5">
    <source>
        <dbReference type="ARBA" id="ARBA00023004"/>
    </source>
</evidence>
<evidence type="ECO:0000259" key="8">
    <source>
        <dbReference type="PROSITE" id="PS51007"/>
    </source>
</evidence>
<feature type="compositionally biased region" description="Polar residues" evidence="7">
    <location>
        <begin position="36"/>
        <end position="49"/>
    </location>
</feature>
<keyword evidence="3 6" id="KW-0479">Metal-binding</keyword>
<keyword evidence="4" id="KW-0249">Electron transport</keyword>
<feature type="compositionally biased region" description="Pro residues" evidence="7">
    <location>
        <begin position="92"/>
        <end position="104"/>
    </location>
</feature>
<evidence type="ECO:0000256" key="1">
    <source>
        <dbReference type="ARBA" id="ARBA00022448"/>
    </source>
</evidence>
<keyword evidence="10" id="KW-1185">Reference proteome</keyword>
<name>A0ABX8E5C0_9SPHN</name>
<sequence length="205" mass="21049">MRHPRAHSRGPGTSSIALGLGLALALCACSGGEQSEAPTTPEPSASATLPESPAEPDSPPASQPSESPSPQAEASPEPSPTPTPTETKAAPAPKPAPAPTPSPEPVAAAGPPAAFGRCAVCHNAEKGAPDKLGPNLFGTFGHPMGQGSFAYSDALKNAGLTMDEATLHQWLENPRKLVPGNRMSFPGIKDAAKRQEIIDYLKKLR</sequence>
<accession>A0ABX8E5C0</accession>
<dbReference type="EMBL" id="CP054856">
    <property type="protein sequence ID" value="QVM84174.1"/>
    <property type="molecule type" value="Genomic_DNA"/>
</dbReference>
<dbReference type="Proteomes" id="UP000677126">
    <property type="component" value="Chromosome"/>
</dbReference>
<evidence type="ECO:0000313" key="9">
    <source>
        <dbReference type="EMBL" id="QVM84174.1"/>
    </source>
</evidence>
<evidence type="ECO:0000256" key="4">
    <source>
        <dbReference type="ARBA" id="ARBA00022982"/>
    </source>
</evidence>
<dbReference type="RefSeq" id="WP_213499501.1">
    <property type="nucleotide sequence ID" value="NZ_CP054856.1"/>
</dbReference>
<dbReference type="InterPro" id="IPR009056">
    <property type="entry name" value="Cyt_c-like_dom"/>
</dbReference>
<dbReference type="PRINTS" id="PR00604">
    <property type="entry name" value="CYTCHRMECIAB"/>
</dbReference>
<evidence type="ECO:0000313" key="10">
    <source>
        <dbReference type="Proteomes" id="UP000677126"/>
    </source>
</evidence>
<protein>
    <recommendedName>
        <fullName evidence="8">Cytochrome c domain-containing protein</fullName>
    </recommendedName>
</protein>
<evidence type="ECO:0000256" key="2">
    <source>
        <dbReference type="ARBA" id="ARBA00022617"/>
    </source>
</evidence>
<dbReference type="PROSITE" id="PS51007">
    <property type="entry name" value="CYTC"/>
    <property type="match status" value="1"/>
</dbReference>
<evidence type="ECO:0000256" key="6">
    <source>
        <dbReference type="PROSITE-ProRule" id="PRU00433"/>
    </source>
</evidence>
<feature type="compositionally biased region" description="Low complexity" evidence="7">
    <location>
        <begin position="63"/>
        <end position="76"/>
    </location>
</feature>